<protein>
    <submittedName>
        <fullName evidence="2">Uncharacterized protein</fullName>
    </submittedName>
</protein>
<dbReference type="EMBL" id="AMZH03009258">
    <property type="protein sequence ID" value="RRT57238.1"/>
    <property type="molecule type" value="Genomic_DNA"/>
</dbReference>
<gene>
    <name evidence="2" type="ORF">B296_00014176</name>
</gene>
<feature type="region of interest" description="Disordered" evidence="1">
    <location>
        <begin position="1"/>
        <end position="32"/>
    </location>
</feature>
<evidence type="ECO:0000313" key="2">
    <source>
        <dbReference type="EMBL" id="RRT57238.1"/>
    </source>
</evidence>
<reference evidence="2 3" key="1">
    <citation type="journal article" date="2014" name="Agronomy (Basel)">
        <title>A Draft Genome Sequence for Ensete ventricosum, the Drought-Tolerant Tree Against Hunger.</title>
        <authorList>
            <person name="Harrison J."/>
            <person name="Moore K.A."/>
            <person name="Paszkiewicz K."/>
            <person name="Jones T."/>
            <person name="Grant M."/>
            <person name="Ambacheew D."/>
            <person name="Muzemil S."/>
            <person name="Studholme D.J."/>
        </authorList>
    </citation>
    <scope>NUCLEOTIDE SEQUENCE [LARGE SCALE GENOMIC DNA]</scope>
</reference>
<dbReference type="AlphaFoldDB" id="A0A426YZT6"/>
<accession>A0A426YZT6</accession>
<organism evidence="2 3">
    <name type="scientific">Ensete ventricosum</name>
    <name type="common">Abyssinian banana</name>
    <name type="synonym">Musa ensete</name>
    <dbReference type="NCBI Taxonomy" id="4639"/>
    <lineage>
        <taxon>Eukaryota</taxon>
        <taxon>Viridiplantae</taxon>
        <taxon>Streptophyta</taxon>
        <taxon>Embryophyta</taxon>
        <taxon>Tracheophyta</taxon>
        <taxon>Spermatophyta</taxon>
        <taxon>Magnoliopsida</taxon>
        <taxon>Liliopsida</taxon>
        <taxon>Zingiberales</taxon>
        <taxon>Musaceae</taxon>
        <taxon>Ensete</taxon>
    </lineage>
</organism>
<name>A0A426YZT6_ENSVE</name>
<evidence type="ECO:0000256" key="1">
    <source>
        <dbReference type="SAM" id="MobiDB-lite"/>
    </source>
</evidence>
<proteinExistence type="predicted"/>
<dbReference type="Proteomes" id="UP000287651">
    <property type="component" value="Unassembled WGS sequence"/>
</dbReference>
<evidence type="ECO:0000313" key="3">
    <source>
        <dbReference type="Proteomes" id="UP000287651"/>
    </source>
</evidence>
<sequence length="70" mass="7556">MGRWPLEVLRSPAGPFGEPEAPRGPPPKHLTALAPPQMAIRRSRSGHPRCGVAPLGLRCMHLLETSPSDL</sequence>
<comment type="caution">
    <text evidence="2">The sequence shown here is derived from an EMBL/GenBank/DDBJ whole genome shotgun (WGS) entry which is preliminary data.</text>
</comment>